<proteinExistence type="inferred from homology"/>
<feature type="compositionally biased region" description="Basic and acidic residues" evidence="3">
    <location>
        <begin position="1577"/>
        <end position="1589"/>
    </location>
</feature>
<keyword evidence="2" id="KW-0175">Coiled coil</keyword>
<dbReference type="InterPro" id="IPR008896">
    <property type="entry name" value="TIC214"/>
</dbReference>
<evidence type="ECO:0000313" key="4">
    <source>
        <dbReference type="EMBL" id="AUD57944.1"/>
    </source>
</evidence>
<reference evidence="4" key="1">
    <citation type="journal article" date="2018" name="PeerJ">
        <title>Phylogenic study of Lemnoideae (duckweeds) through complete chloroplast genomes for eight accessions.</title>
        <authorList>
            <person name="Ding Y."/>
        </authorList>
    </citation>
    <scope>NUCLEOTIDE SEQUENCE</scope>
    <source>
        <strain evidence="4">ZH0202</strain>
    </source>
</reference>
<dbReference type="Pfam" id="PF05758">
    <property type="entry name" value="Ycf1"/>
    <property type="match status" value="1"/>
</dbReference>
<comment type="similarity">
    <text evidence="1">Belongs to the TIC214 family.</text>
</comment>
<organism evidence="4">
    <name type="scientific">Landoltia punctata</name>
    <name type="common">Dotted duckmeat</name>
    <name type="synonym">Spirodela oligorrhiza</name>
    <dbReference type="NCBI Taxonomy" id="50518"/>
    <lineage>
        <taxon>Eukaryota</taxon>
        <taxon>Viridiplantae</taxon>
        <taxon>Streptophyta</taxon>
        <taxon>Embryophyta</taxon>
        <taxon>Tracheophyta</taxon>
        <taxon>Spermatophyta</taxon>
        <taxon>Magnoliopsida</taxon>
        <taxon>Liliopsida</taxon>
        <taxon>Araceae</taxon>
        <taxon>Lemnoideae</taxon>
        <taxon>Landoltia</taxon>
    </lineage>
</organism>
<feature type="region of interest" description="Disordered" evidence="3">
    <location>
        <begin position="242"/>
        <end position="278"/>
    </location>
</feature>
<keyword evidence="1" id="KW-1133">Transmembrane helix</keyword>
<evidence type="ECO:0000256" key="1">
    <source>
        <dbReference type="RuleBase" id="RU364085"/>
    </source>
</evidence>
<dbReference type="EMBL" id="KY993962">
    <property type="protein sequence ID" value="AUD57944.1"/>
    <property type="molecule type" value="Genomic_DNA"/>
</dbReference>
<feature type="coiled-coil region" evidence="2">
    <location>
        <begin position="639"/>
        <end position="666"/>
    </location>
</feature>
<comment type="function">
    <text evidence="1">Involved in protein precursor import into chloroplasts. May be part of an intermediate translocation complex acting as a protein-conducting channel at the inner envelope.</text>
</comment>
<keyword evidence="1" id="KW-1001">Plastid inner membrane</keyword>
<dbReference type="PANTHER" id="PTHR33163:SF40">
    <property type="entry name" value="PROTEIN TIC 214"/>
    <property type="match status" value="1"/>
</dbReference>
<feature type="transmembrane region" description="Helical" evidence="1">
    <location>
        <begin position="57"/>
        <end position="78"/>
    </location>
</feature>
<evidence type="ECO:0000256" key="3">
    <source>
        <dbReference type="SAM" id="MobiDB-lite"/>
    </source>
</evidence>
<dbReference type="GO" id="GO:0015031">
    <property type="term" value="P:protein transport"/>
    <property type="evidence" value="ECO:0007669"/>
    <property type="project" value="UniProtKB-KW"/>
</dbReference>
<geneLocation type="chloroplast" evidence="4"/>
<keyword evidence="1" id="KW-0472">Membrane</keyword>
<feature type="transmembrane region" description="Helical" evidence="1">
    <location>
        <begin position="124"/>
        <end position="144"/>
    </location>
</feature>
<feature type="compositionally biased region" description="Acidic residues" evidence="3">
    <location>
        <begin position="245"/>
        <end position="260"/>
    </location>
</feature>
<keyword evidence="1" id="KW-0653">Protein transport</keyword>
<comment type="subunit">
    <text evidence="1">Part of the Tic complex.</text>
</comment>
<sequence>MILKFFLLGNPLSLCMKIINSVVIVGLYYGFMTTFSIGPSYLFLLRAWVMEEGTEKQISATTGFIMGQLMIFISIYYAPLHLALGKPHTMTVLVLPYLLFHFFWNNNKNFLDYRSTTRNSIRNFNIQCIFLNNFIFQLFNHFILPSSTLARLVNIYMFRCNNKMLFVTSNFIGWLIGHIFFIKCVGLVLFWIRQNHSIQSNKYLLSELRNSLARIFSILLFITCVYYLGRMPLPIITKKLKETSETEESEENEEESDIEITLEPKETKQDEEGSTEENLYFGSEEKEDLYKINETNKIPVNGKEKTKDEFHFKETYYKDSPVYEDSYLDRYQEQELWELESKEDKNLFWFEKPLVTFLFDCKRWNRPFRYIKNDRFDNAVRNEMSQYFFYTCPSDGKQRISFTYPPSLSTFSEMIERKISLYTTEKLSHEDNYWVYTNEQKKHTLSNELINRIKTLEKKTGSLVRDVLEKRIRLCNDENEKECLPKMYDPFLNGPYRGKITKLYSRSIRDDLITSTDAEESIEIVWINKIHGLLPNDSPKKELEYQKNLFDGEFLSTNSGHSLTSIGEVPLEYPPSLNLKKLSLLAEEKRIDSEKQAKCLQWIFDVVTTDCNDQTIRNQNNKWIFPGIEEIRKEVPRWSYKLTDDLEEQEEENEEESMEDHEIRSRKAKRVVIYTDKEETTNAISNTSDSDQAEEVSLIRYSQQSDFRRDLIKGSMRAQRRKTVTWEMFQANVHSPLFLDQIDKTFFLSFDISEMMNLVFRGWVGRESEFQISDSEEEETKEREKNKEKKEENERITISETWDSIIFAQAIRGSMLVTQSILRKYIVLPSLIIAKNVGRMLLFQSPEWYEDLKDWNREMHVKCTYNGVQLSETEFPKDWLTDGIQIKILFPFRLKPWRKSKVRSHHRDTMKKKGKKDNFCFLTVWGREAELPFGSPRKQPSFFQPIWKELQKKMRKLEKTFSLSLVLRVSKKTRKWFLKISKEKTRWVNKIVLVIKRIMKELEKINPIFLFGFGKVKVYESNENRKDSIISNKTTDESTIRIRSTNWTKHSLIEKKIKDLADRTTTIRNQIEQITKDKKKIVVTPGISISPNKTNCADKNSELQKNIWQIFKRKSTRLIRKFYYFLKYFIERIYSDILLCTINSLRTNAQLFLESTKKMINKFFYHDETNQEGIDQTNQNTIHFISTMQKSLSNISNKNSTIYCDLSSLSQAYVFYTLSQVQVNNKYYLRSVFQYHGTHLFLKDRIKDYCGTRGLFDYKPKHKKVYKSGMNEWKNWLKSHYQYNLSQTQWSRLVPQKWRNRVNQSCTIQKKDSIILDSDKKKPLIHYVKQNYYGIDSWTGQKEKLKKNYKYDLLAHKYMNSEDGADSYIYASPLQVNRDPKIPYNFNTQKTQKPESFYALVGIDISDYLGEESSLYGEKNLDRKYFDCRILRFCFRKNIDIDTWTNMHIGTKINKNTKAGTNNYQKIYNKDIYPLTIHQKTKPSHKRKKLFDWMGMNKERLYRPISNLESWFFPEFGLLYDAYKLKPWIIPIQFILLNIHRNTNLSPNKNINGNQKKDLNLRSNKKEYLELENQNQQEKKQKLSQRDLGSDTQQDTQKQKKKEDVEKNYTESTIKKRRKKKQFKSKKEAELDFFLKKYFLFQLRWDDSLNQRMINNIKVYCLLLRLINLKEIAISSIQRGEMRLDVMLIQKDLSLTELIKRGIFIIEPVRLSIKWDEEFLIYQTIGISLVNKSKQQSETDRRYIKKYLDENPFEKSISRHSTMLVSEDKNYYDLFVPENILSTRRRRELRILICFNSWKGNVVDVDRNLIFFNENDIRNCGQFLKKDKHFNTDPNKNKLMKLKLFLWPNYRLEDLACMNRYWFDTHNGSRFSMSRIQMYPQFRID</sequence>
<protein>
    <recommendedName>
        <fullName evidence="1">Protein TIC 214</fullName>
    </recommendedName>
    <alternativeName>
        <fullName evidence="1">Translocon at the inner envelope membrane of chloroplasts 214</fullName>
    </alternativeName>
</protein>
<comment type="subcellular location">
    <subcellularLocation>
        <location evidence="1">Plastid</location>
        <location evidence="1">Chloroplast inner membrane</location>
    </subcellularLocation>
</comment>
<dbReference type="GO" id="GO:0009706">
    <property type="term" value="C:chloroplast inner membrane"/>
    <property type="evidence" value="ECO:0007669"/>
    <property type="project" value="UniProtKB-SubCell"/>
</dbReference>
<feature type="region of interest" description="Disordered" evidence="3">
    <location>
        <begin position="1573"/>
        <end position="1617"/>
    </location>
</feature>
<feature type="transmembrane region" description="Helical" evidence="1">
    <location>
        <begin position="212"/>
        <end position="229"/>
    </location>
</feature>
<feature type="transmembrane region" description="Helical" evidence="1">
    <location>
        <begin position="84"/>
        <end position="104"/>
    </location>
</feature>
<keyword evidence="1 4" id="KW-0934">Plastid</keyword>
<keyword evidence="1" id="KW-0812">Transmembrane</keyword>
<gene>
    <name evidence="4" type="primary">ycf1</name>
    <name evidence="1" type="synonym">TIC214</name>
</gene>
<feature type="transmembrane region" description="Helical" evidence="1">
    <location>
        <begin position="171"/>
        <end position="192"/>
    </location>
</feature>
<accession>A0A2H4YC72</accession>
<feature type="compositionally biased region" description="Basic and acidic residues" evidence="3">
    <location>
        <begin position="1597"/>
        <end position="1609"/>
    </location>
</feature>
<dbReference type="PANTHER" id="PTHR33163">
    <property type="entry name" value="PROTEIN TIC 214-RELATED"/>
    <property type="match status" value="1"/>
</dbReference>
<keyword evidence="1 4" id="KW-0150">Chloroplast</keyword>
<name>A0A2H4YC72_LANPU</name>
<keyword evidence="1" id="KW-0813">Transport</keyword>
<feature type="transmembrane region" description="Helical" evidence="1">
    <location>
        <begin position="18"/>
        <end position="45"/>
    </location>
</feature>
<feature type="compositionally biased region" description="Basic and acidic residues" evidence="3">
    <location>
        <begin position="262"/>
        <end position="271"/>
    </location>
</feature>
<evidence type="ECO:0000256" key="2">
    <source>
        <dbReference type="SAM" id="Coils"/>
    </source>
</evidence>